<feature type="region of interest" description="Disordered" evidence="1">
    <location>
        <begin position="63"/>
        <end position="82"/>
    </location>
</feature>
<comment type="caution">
    <text evidence="2">The sequence shown here is derived from an EMBL/GenBank/DDBJ whole genome shotgun (WGS) entry which is preliminary data.</text>
</comment>
<organism evidence="2 3">
    <name type="scientific">Tanacetum coccineum</name>
    <dbReference type="NCBI Taxonomy" id="301880"/>
    <lineage>
        <taxon>Eukaryota</taxon>
        <taxon>Viridiplantae</taxon>
        <taxon>Streptophyta</taxon>
        <taxon>Embryophyta</taxon>
        <taxon>Tracheophyta</taxon>
        <taxon>Spermatophyta</taxon>
        <taxon>Magnoliopsida</taxon>
        <taxon>eudicotyledons</taxon>
        <taxon>Gunneridae</taxon>
        <taxon>Pentapetalae</taxon>
        <taxon>asterids</taxon>
        <taxon>campanulids</taxon>
        <taxon>Asterales</taxon>
        <taxon>Asteraceae</taxon>
        <taxon>Asteroideae</taxon>
        <taxon>Anthemideae</taxon>
        <taxon>Anthemidinae</taxon>
        <taxon>Tanacetum</taxon>
    </lineage>
</organism>
<evidence type="ECO:0000313" key="3">
    <source>
        <dbReference type="Proteomes" id="UP001151760"/>
    </source>
</evidence>
<protein>
    <submittedName>
        <fullName evidence="2">Uncharacterized protein</fullName>
    </submittedName>
</protein>
<proteinExistence type="predicted"/>
<gene>
    <name evidence="2" type="ORF">Tco_0975938</name>
</gene>
<feature type="compositionally biased region" description="Low complexity" evidence="1">
    <location>
        <begin position="66"/>
        <end position="82"/>
    </location>
</feature>
<evidence type="ECO:0000313" key="2">
    <source>
        <dbReference type="EMBL" id="GJT49781.1"/>
    </source>
</evidence>
<evidence type="ECO:0000256" key="1">
    <source>
        <dbReference type="SAM" id="MobiDB-lite"/>
    </source>
</evidence>
<sequence>MYDGERLQSTKLIIDSPDSKETLEDAEEGRLKMKDKMIQLDYEKLNSLYETFIPQKEIPIEQTNFSTPSTSNLSSESSIEMSDLPSKKCLMKIITPRVL</sequence>
<name>A0ABQ5EG09_9ASTR</name>
<feature type="region of interest" description="Disordered" evidence="1">
    <location>
        <begin position="1"/>
        <end position="24"/>
    </location>
</feature>
<reference evidence="2" key="1">
    <citation type="journal article" date="2022" name="Int. J. Mol. Sci.">
        <title>Draft Genome of Tanacetum Coccineum: Genomic Comparison of Closely Related Tanacetum-Family Plants.</title>
        <authorList>
            <person name="Yamashiro T."/>
            <person name="Shiraishi A."/>
            <person name="Nakayama K."/>
            <person name="Satake H."/>
        </authorList>
    </citation>
    <scope>NUCLEOTIDE SEQUENCE</scope>
</reference>
<feature type="non-terminal residue" evidence="2">
    <location>
        <position position="99"/>
    </location>
</feature>
<accession>A0ABQ5EG09</accession>
<dbReference type="Proteomes" id="UP001151760">
    <property type="component" value="Unassembled WGS sequence"/>
</dbReference>
<keyword evidence="3" id="KW-1185">Reference proteome</keyword>
<reference evidence="2" key="2">
    <citation type="submission" date="2022-01" db="EMBL/GenBank/DDBJ databases">
        <authorList>
            <person name="Yamashiro T."/>
            <person name="Shiraishi A."/>
            <person name="Satake H."/>
            <person name="Nakayama K."/>
        </authorList>
    </citation>
    <scope>NUCLEOTIDE SEQUENCE</scope>
</reference>
<dbReference type="EMBL" id="BQNB010016266">
    <property type="protein sequence ID" value="GJT49781.1"/>
    <property type="molecule type" value="Genomic_DNA"/>
</dbReference>